<name>A0A921SW24_9MICO</name>
<dbReference type="AlphaFoldDB" id="A0A921SW24"/>
<comment type="caution">
    <text evidence="1">The sequence shown here is derived from an EMBL/GenBank/DDBJ whole genome shotgun (WGS) entry which is preliminary data.</text>
</comment>
<evidence type="ECO:0000313" key="2">
    <source>
        <dbReference type="Proteomes" id="UP000742460"/>
    </source>
</evidence>
<proteinExistence type="predicted"/>
<accession>A0A921SW24</accession>
<dbReference type="RefSeq" id="WP_245810187.1">
    <property type="nucleotide sequence ID" value="NZ_FXXB01000005.1"/>
</dbReference>
<dbReference type="Proteomes" id="UP000742460">
    <property type="component" value="Unassembled WGS sequence"/>
</dbReference>
<dbReference type="EMBL" id="DYUE01000028">
    <property type="protein sequence ID" value="HJG90248.1"/>
    <property type="molecule type" value="Genomic_DNA"/>
</dbReference>
<reference evidence="1" key="1">
    <citation type="journal article" date="2021" name="PeerJ">
        <title>Extensive microbial diversity within the chicken gut microbiome revealed by metagenomics and culture.</title>
        <authorList>
            <person name="Gilroy R."/>
            <person name="Ravi A."/>
            <person name="Getino M."/>
            <person name="Pursley I."/>
            <person name="Horton D.L."/>
            <person name="Alikhan N.F."/>
            <person name="Baker D."/>
            <person name="Gharbi K."/>
            <person name="Hall N."/>
            <person name="Watson M."/>
            <person name="Adriaenssens E.M."/>
            <person name="Foster-Nyarko E."/>
            <person name="Jarju S."/>
            <person name="Secka A."/>
            <person name="Antonio M."/>
            <person name="Oren A."/>
            <person name="Chaudhuri R.R."/>
            <person name="La Ragione R."/>
            <person name="Hildebrand F."/>
            <person name="Pallen M.J."/>
        </authorList>
    </citation>
    <scope>NUCLEOTIDE SEQUENCE</scope>
    <source>
        <strain evidence="1">ChiGjej5B5-22894</strain>
    </source>
</reference>
<evidence type="ECO:0000313" key="1">
    <source>
        <dbReference type="EMBL" id="HJG90248.1"/>
    </source>
</evidence>
<organism evidence="1 2">
    <name type="scientific">Brachybacterium massiliense</name>
    <dbReference type="NCBI Taxonomy" id="1755098"/>
    <lineage>
        <taxon>Bacteria</taxon>
        <taxon>Bacillati</taxon>
        <taxon>Actinomycetota</taxon>
        <taxon>Actinomycetes</taxon>
        <taxon>Micrococcales</taxon>
        <taxon>Dermabacteraceae</taxon>
        <taxon>Brachybacterium</taxon>
    </lineage>
</organism>
<reference evidence="1" key="2">
    <citation type="submission" date="2021-09" db="EMBL/GenBank/DDBJ databases">
        <authorList>
            <person name="Gilroy R."/>
        </authorList>
    </citation>
    <scope>NUCLEOTIDE SEQUENCE</scope>
    <source>
        <strain evidence="1">ChiGjej5B5-22894</strain>
    </source>
</reference>
<sequence length="160" mass="17223">MTENPPPPRSPMERQGALLQELAGVLLDALDLPDDWASVGAAFLPHGEGWAARLVITGRDGATSGGDAPFAEDSQITTLLNALQQASAEQREAFASLRLTASRSIEEPERIRLGTDVNYDRDPGSFDGLGGIDAHYARRLADRVGAQRLPGWMQELLESS</sequence>
<gene>
    <name evidence="1" type="ORF">K8V81_00845</name>
</gene>
<protein>
    <submittedName>
        <fullName evidence="1">Uncharacterized protein</fullName>
    </submittedName>
</protein>